<dbReference type="EMBL" id="JAUHHC010000005">
    <property type="protein sequence ID" value="MDN3922141.1"/>
    <property type="molecule type" value="Genomic_DNA"/>
</dbReference>
<keyword evidence="2" id="KW-1185">Reference proteome</keyword>
<proteinExistence type="predicted"/>
<reference evidence="1 2" key="1">
    <citation type="submission" date="2023-06" db="EMBL/GenBank/DDBJ databases">
        <title>Pelomonas sp. PFR6 16S ribosomal RNA gene Genome sequencing and assembly.</title>
        <authorList>
            <person name="Woo H."/>
        </authorList>
    </citation>
    <scope>NUCLEOTIDE SEQUENCE [LARGE SCALE GENOMIC DNA]</scope>
    <source>
        <strain evidence="1 2">PFR6</strain>
    </source>
</reference>
<comment type="caution">
    <text evidence="1">The sequence shown here is derived from an EMBL/GenBank/DDBJ whole genome shotgun (WGS) entry which is preliminary data.</text>
</comment>
<sequence length="74" mass="7640">MNLNLAIKGALGGLPDAGFDEAALLRELAAQGMSAEDSRLALEKAILDGFVERTAAGALSKLPRAFEADDAGRP</sequence>
<evidence type="ECO:0000313" key="2">
    <source>
        <dbReference type="Proteomes" id="UP001228044"/>
    </source>
</evidence>
<protein>
    <submittedName>
        <fullName evidence="1">Uncharacterized protein</fullName>
    </submittedName>
</protein>
<dbReference type="Proteomes" id="UP001228044">
    <property type="component" value="Unassembled WGS sequence"/>
</dbReference>
<accession>A0ABT8DY97</accession>
<name>A0ABT8DY97_9BURK</name>
<evidence type="ECO:0000313" key="1">
    <source>
        <dbReference type="EMBL" id="MDN3922141.1"/>
    </source>
</evidence>
<gene>
    <name evidence="1" type="ORF">QWJ38_17760</name>
</gene>
<dbReference type="RefSeq" id="WP_290360456.1">
    <property type="nucleotide sequence ID" value="NZ_JAUHHC010000005.1"/>
</dbReference>
<organism evidence="1 2">
    <name type="scientific">Roseateles violae</name>
    <dbReference type="NCBI Taxonomy" id="3058042"/>
    <lineage>
        <taxon>Bacteria</taxon>
        <taxon>Pseudomonadati</taxon>
        <taxon>Pseudomonadota</taxon>
        <taxon>Betaproteobacteria</taxon>
        <taxon>Burkholderiales</taxon>
        <taxon>Sphaerotilaceae</taxon>
        <taxon>Roseateles</taxon>
    </lineage>
</organism>